<evidence type="ECO:0000256" key="1">
    <source>
        <dbReference type="PROSITE-ProRule" id="PRU00169"/>
    </source>
</evidence>
<dbReference type="InterPro" id="IPR052048">
    <property type="entry name" value="ST_Response_Regulator"/>
</dbReference>
<dbReference type="InterPro" id="IPR011006">
    <property type="entry name" value="CheY-like_superfamily"/>
</dbReference>
<protein>
    <submittedName>
        <fullName evidence="3">Response regulator</fullName>
    </submittedName>
</protein>
<accession>A0ABT0N9T8</accession>
<dbReference type="RefSeq" id="WP_249249279.1">
    <property type="nucleotide sequence ID" value="NZ_JAKIKT010000004.1"/>
</dbReference>
<reference evidence="3 4" key="1">
    <citation type="submission" date="2022-01" db="EMBL/GenBank/DDBJ databases">
        <title>Whole genome-based taxonomy of the Shewanellaceae.</title>
        <authorList>
            <person name="Martin-Rodriguez A.J."/>
        </authorList>
    </citation>
    <scope>NUCLEOTIDE SEQUENCE [LARGE SCALE GENOMIC DNA]</scope>
    <source>
        <strain evidence="3 4">DSM 21332</strain>
    </source>
</reference>
<dbReference type="EMBL" id="JAKIKT010000004">
    <property type="protein sequence ID" value="MCL2914602.1"/>
    <property type="molecule type" value="Genomic_DNA"/>
</dbReference>
<keyword evidence="4" id="KW-1185">Reference proteome</keyword>
<comment type="caution">
    <text evidence="3">The sequence shown here is derived from an EMBL/GenBank/DDBJ whole genome shotgun (WGS) entry which is preliminary data.</text>
</comment>
<dbReference type="SUPFAM" id="SSF52172">
    <property type="entry name" value="CheY-like"/>
    <property type="match status" value="1"/>
</dbReference>
<gene>
    <name evidence="3" type="ORF">L2725_12570</name>
</gene>
<dbReference type="Proteomes" id="UP001202831">
    <property type="component" value="Unassembled WGS sequence"/>
</dbReference>
<dbReference type="PROSITE" id="PS50110">
    <property type="entry name" value="RESPONSE_REGULATORY"/>
    <property type="match status" value="1"/>
</dbReference>
<feature type="domain" description="Response regulatory" evidence="2">
    <location>
        <begin position="2"/>
        <end position="119"/>
    </location>
</feature>
<keyword evidence="1" id="KW-0597">Phosphoprotein</keyword>
<dbReference type="PANTHER" id="PTHR43228">
    <property type="entry name" value="TWO-COMPONENT RESPONSE REGULATOR"/>
    <property type="match status" value="1"/>
</dbReference>
<dbReference type="InterPro" id="IPR001789">
    <property type="entry name" value="Sig_transdc_resp-reg_receiver"/>
</dbReference>
<evidence type="ECO:0000313" key="3">
    <source>
        <dbReference type="EMBL" id="MCL2914602.1"/>
    </source>
</evidence>
<organism evidence="3 4">
    <name type="scientific">Shewanella corallii</name>
    <dbReference type="NCBI Taxonomy" id="560080"/>
    <lineage>
        <taxon>Bacteria</taxon>
        <taxon>Pseudomonadati</taxon>
        <taxon>Pseudomonadota</taxon>
        <taxon>Gammaproteobacteria</taxon>
        <taxon>Alteromonadales</taxon>
        <taxon>Shewanellaceae</taxon>
        <taxon>Shewanella</taxon>
    </lineage>
</organism>
<dbReference type="SMART" id="SM00448">
    <property type="entry name" value="REC"/>
    <property type="match status" value="1"/>
</dbReference>
<dbReference type="PANTHER" id="PTHR43228:SF1">
    <property type="entry name" value="TWO-COMPONENT RESPONSE REGULATOR ARR22"/>
    <property type="match status" value="1"/>
</dbReference>
<sequence>MKILVVEDTMTMRHIMLHMLRTLGYEDLEEAVDGAHALDVMGRHKIDLVITDMNMPKKDGFALLQEVKANPKLAHIPIMMVTCDPDLDKIQLAVAAKVAGFIVKPFNLQTLEKQLKLVLNKLESKVAS</sequence>
<evidence type="ECO:0000313" key="4">
    <source>
        <dbReference type="Proteomes" id="UP001202831"/>
    </source>
</evidence>
<proteinExistence type="predicted"/>
<feature type="modified residue" description="4-aspartylphosphate" evidence="1">
    <location>
        <position position="52"/>
    </location>
</feature>
<name>A0ABT0N9T8_9GAMM</name>
<dbReference type="Gene3D" id="3.40.50.2300">
    <property type="match status" value="1"/>
</dbReference>
<evidence type="ECO:0000259" key="2">
    <source>
        <dbReference type="PROSITE" id="PS50110"/>
    </source>
</evidence>
<dbReference type="Pfam" id="PF00072">
    <property type="entry name" value="Response_reg"/>
    <property type="match status" value="1"/>
</dbReference>